<reference evidence="2 3" key="1">
    <citation type="submission" date="2015-07" db="EMBL/GenBank/DDBJ databases">
        <title>Emmonsia species relationships and genome sequence.</title>
        <authorList>
            <consortium name="The Broad Institute Genomics Platform"/>
            <person name="Cuomo C.A."/>
            <person name="Munoz J.F."/>
            <person name="Imamovic A."/>
            <person name="Priest M.E."/>
            <person name="Young S."/>
            <person name="Clay O.K."/>
            <person name="McEwen J.G."/>
        </authorList>
    </citation>
    <scope>NUCLEOTIDE SEQUENCE [LARGE SCALE GENOMIC DNA]</scope>
    <source>
        <strain evidence="2 3">UAMH 9510</strain>
    </source>
</reference>
<gene>
    <name evidence="2" type="ORF">AJ78_08808</name>
</gene>
<evidence type="ECO:0000313" key="3">
    <source>
        <dbReference type="Proteomes" id="UP000182235"/>
    </source>
</evidence>
<organism evidence="2 3">
    <name type="scientific">Emergomyces pasteurianus Ep9510</name>
    <dbReference type="NCBI Taxonomy" id="1447872"/>
    <lineage>
        <taxon>Eukaryota</taxon>
        <taxon>Fungi</taxon>
        <taxon>Dikarya</taxon>
        <taxon>Ascomycota</taxon>
        <taxon>Pezizomycotina</taxon>
        <taxon>Eurotiomycetes</taxon>
        <taxon>Eurotiomycetidae</taxon>
        <taxon>Onygenales</taxon>
        <taxon>Ajellomycetaceae</taxon>
        <taxon>Emergomyces</taxon>
    </lineage>
</organism>
<dbReference type="VEuPathDB" id="FungiDB:AJ78_08808"/>
<dbReference type="EMBL" id="LGRN01000989">
    <property type="protein sequence ID" value="OJD10002.1"/>
    <property type="molecule type" value="Genomic_DNA"/>
</dbReference>
<dbReference type="Proteomes" id="UP000182235">
    <property type="component" value="Unassembled WGS sequence"/>
</dbReference>
<evidence type="ECO:0000313" key="2">
    <source>
        <dbReference type="EMBL" id="OJD10002.1"/>
    </source>
</evidence>
<protein>
    <submittedName>
        <fullName evidence="2">Uncharacterized protein</fullName>
    </submittedName>
</protein>
<dbReference type="AlphaFoldDB" id="A0A1J9P2C9"/>
<keyword evidence="3" id="KW-1185">Reference proteome</keyword>
<name>A0A1J9P2C9_9EURO</name>
<accession>A0A1J9P2C9</accession>
<sequence length="166" mass="18245">MTTSSDRNLAKNQKQCGLSKAKKLLQSPCQNGFCPSCAASTLPHSPVAVMPAREQVAIGKDTTAVQQIRAELNKRRPLEPFTPINKLLSYGKLCSIRQGIQRAESSIQDPFQPVDATHHAGLLQDIKILYSYTATLESAIVSESKKRMAPPHLGGQERNAKRQRLP</sequence>
<comment type="caution">
    <text evidence="2">The sequence shown here is derived from an EMBL/GenBank/DDBJ whole genome shotgun (WGS) entry which is preliminary data.</text>
</comment>
<feature type="region of interest" description="Disordered" evidence="1">
    <location>
        <begin position="143"/>
        <end position="166"/>
    </location>
</feature>
<proteinExistence type="predicted"/>
<evidence type="ECO:0000256" key="1">
    <source>
        <dbReference type="SAM" id="MobiDB-lite"/>
    </source>
</evidence>